<keyword evidence="3" id="KW-1185">Reference proteome</keyword>
<evidence type="ECO:0000256" key="1">
    <source>
        <dbReference type="SAM" id="Phobius"/>
    </source>
</evidence>
<dbReference type="RefSeq" id="WP_074199774.1">
    <property type="nucleotide sequence ID" value="NZ_FSQZ01000001.1"/>
</dbReference>
<name>A0ABY1JE83_9BACT</name>
<organism evidence="2 3">
    <name type="scientific">Acetomicrobium flavidum</name>
    <dbReference type="NCBI Taxonomy" id="49896"/>
    <lineage>
        <taxon>Bacteria</taxon>
        <taxon>Thermotogati</taxon>
        <taxon>Synergistota</taxon>
        <taxon>Synergistia</taxon>
        <taxon>Synergistales</taxon>
        <taxon>Acetomicrobiaceae</taxon>
        <taxon>Acetomicrobium</taxon>
    </lineage>
</organism>
<dbReference type="EMBL" id="FSQZ01000001">
    <property type="protein sequence ID" value="SIN71844.1"/>
    <property type="molecule type" value="Genomic_DNA"/>
</dbReference>
<accession>A0ABY1JE83</accession>
<proteinExistence type="predicted"/>
<keyword evidence="1" id="KW-0472">Membrane</keyword>
<dbReference type="Proteomes" id="UP000185093">
    <property type="component" value="Unassembled WGS sequence"/>
</dbReference>
<comment type="caution">
    <text evidence="2">The sequence shown here is derived from an EMBL/GenBank/DDBJ whole genome shotgun (WGS) entry which is preliminary data.</text>
</comment>
<gene>
    <name evidence="2" type="ORF">SAMN05444368_1468</name>
</gene>
<protein>
    <submittedName>
        <fullName evidence="2">Sporulation and spore germination</fullName>
    </submittedName>
</protein>
<reference evidence="2 3" key="1">
    <citation type="submission" date="2016-11" db="EMBL/GenBank/DDBJ databases">
        <authorList>
            <person name="Varghese N."/>
            <person name="Submissions S."/>
        </authorList>
    </citation>
    <scope>NUCLEOTIDE SEQUENCE [LARGE SCALE GENOMIC DNA]</scope>
    <source>
        <strain evidence="2 3">DSM 20664</strain>
    </source>
</reference>
<keyword evidence="1" id="KW-1133">Transmembrane helix</keyword>
<feature type="transmembrane region" description="Helical" evidence="1">
    <location>
        <begin position="28"/>
        <end position="50"/>
    </location>
</feature>
<sequence>MEKRSELPRRRDKEQNKTPQKAPLPYRIIAWACLIAILFGLGYYGSGLILKLIGKKFNISGEMSTQVESTQVVPVSNMRYINEVKVFLPEDGSLSVTGYKLVPGIMEENISATLEQWISFMASKGFVDGNSRVLHVFRNGEMLYLDMNASFYSSLQKLDRDRALLFMTALLRTVIENFDPIKEVKFLAEGKDATLTKPVDLTVSWRLAPKS</sequence>
<evidence type="ECO:0000313" key="3">
    <source>
        <dbReference type="Proteomes" id="UP000185093"/>
    </source>
</evidence>
<keyword evidence="1" id="KW-0812">Transmembrane</keyword>
<evidence type="ECO:0000313" key="2">
    <source>
        <dbReference type="EMBL" id="SIN71844.1"/>
    </source>
</evidence>